<keyword evidence="2" id="KW-1185">Reference proteome</keyword>
<reference evidence="1 2" key="1">
    <citation type="submission" date="2018-10" db="EMBL/GenBank/DDBJ databases">
        <title>Genomic Encyclopedia of Type Strains, Phase IV (KMG-IV): sequencing the most valuable type-strain genomes for metagenomic binning, comparative biology and taxonomic classification.</title>
        <authorList>
            <person name="Goeker M."/>
        </authorList>
    </citation>
    <scope>NUCLEOTIDE SEQUENCE [LARGE SCALE GENOMIC DNA]</scope>
    <source>
        <strain evidence="1 2">DSM 23800</strain>
    </source>
</reference>
<organism evidence="1 2">
    <name type="scientific">Otariodibacter oris</name>
    <dbReference type="NCBI Taxonomy" id="1032623"/>
    <lineage>
        <taxon>Bacteria</taxon>
        <taxon>Pseudomonadati</taxon>
        <taxon>Pseudomonadota</taxon>
        <taxon>Gammaproteobacteria</taxon>
        <taxon>Pasteurellales</taxon>
        <taxon>Pasteurellaceae</taxon>
        <taxon>Otariodibacter</taxon>
    </lineage>
</organism>
<gene>
    <name evidence="1" type="ORF">DES31_0678</name>
</gene>
<dbReference type="RefSeq" id="WP_121121985.1">
    <property type="nucleotide sequence ID" value="NZ_CP016604.1"/>
</dbReference>
<evidence type="ECO:0000313" key="2">
    <source>
        <dbReference type="Proteomes" id="UP000280099"/>
    </source>
</evidence>
<proteinExistence type="predicted"/>
<name>A0A420XJM3_9PAST</name>
<sequence length="66" mass="7705">MKKAVLMSLCLIGLLGCESTDYYNDERSARFIYGDAEFERLVKEGKLQKMETQTIKFENHKVLENK</sequence>
<comment type="caution">
    <text evidence="1">The sequence shown here is derived from an EMBL/GenBank/DDBJ whole genome shotgun (WGS) entry which is preliminary data.</text>
</comment>
<accession>A0A420XJM3</accession>
<dbReference type="AlphaFoldDB" id="A0A420XJM3"/>
<protein>
    <submittedName>
        <fullName evidence="1">Uncharacterized protein</fullName>
    </submittedName>
</protein>
<evidence type="ECO:0000313" key="1">
    <source>
        <dbReference type="EMBL" id="RKR77348.1"/>
    </source>
</evidence>
<dbReference type="PROSITE" id="PS51257">
    <property type="entry name" value="PROKAR_LIPOPROTEIN"/>
    <property type="match status" value="1"/>
</dbReference>
<dbReference type="Proteomes" id="UP000280099">
    <property type="component" value="Unassembled WGS sequence"/>
</dbReference>
<dbReference type="EMBL" id="RBJC01000004">
    <property type="protein sequence ID" value="RKR77348.1"/>
    <property type="molecule type" value="Genomic_DNA"/>
</dbReference>